<proteinExistence type="predicted"/>
<dbReference type="PANTHER" id="PTHR23099">
    <property type="entry name" value="TRANSCRIPTIONAL REGULATOR"/>
    <property type="match status" value="1"/>
</dbReference>
<keyword evidence="3" id="KW-0378">Hydrolase</keyword>
<dbReference type="GO" id="GO:0006508">
    <property type="term" value="P:proteolysis"/>
    <property type="evidence" value="ECO:0007669"/>
    <property type="project" value="UniProtKB-KW"/>
</dbReference>
<reference evidence="4" key="1">
    <citation type="journal article" date="2015" name="PLoS Genet.">
        <title>Genome Sequence and Transcriptome Analyses of Chrysochromulina tobin: Metabolic Tools for Enhanced Algal Fitness in the Prominent Order Prymnesiales (Haptophyceae).</title>
        <authorList>
            <person name="Hovde B.T."/>
            <person name="Deodato C.R."/>
            <person name="Hunsperger H.M."/>
            <person name="Ryken S.A."/>
            <person name="Yost W."/>
            <person name="Jha R.K."/>
            <person name="Patterson J."/>
            <person name="Monnat R.J. Jr."/>
            <person name="Barlow S.B."/>
            <person name="Starkenburg S.R."/>
            <person name="Cattolico R.A."/>
        </authorList>
    </citation>
    <scope>NUCLEOTIDE SEQUENCE</scope>
    <source>
        <strain evidence="4">CCMP291</strain>
    </source>
</reference>
<dbReference type="SUPFAM" id="SSF47095">
    <property type="entry name" value="HMG-box"/>
    <property type="match status" value="1"/>
</dbReference>
<dbReference type="Pfam" id="PF17283">
    <property type="entry name" value="Zn_ribbon_SprT"/>
    <property type="match status" value="1"/>
</dbReference>
<dbReference type="Proteomes" id="UP000037460">
    <property type="component" value="Unassembled WGS sequence"/>
</dbReference>
<dbReference type="Pfam" id="PF10263">
    <property type="entry name" value="SprT-like"/>
    <property type="match status" value="1"/>
</dbReference>
<evidence type="ECO:0000259" key="2">
    <source>
        <dbReference type="Pfam" id="PF17283"/>
    </source>
</evidence>
<sequence length="190" mass="20404">MCHAAQWLLEGEKQPPHGAAFQLWARAFERAVPGMSIKTCHTYDVFGGKFRYRCTGCGNEFARHSKSVDVERKCCAACGGRLTFVGTFERDGTPSKPRTANAYAQFVKLHYVALKQAMPGASQADVMAALGQRWREGKRIGATGNPSEEHGAKGAGLGTGIFGQCEEAVLDDDGDDVLGGHALAALRLSE</sequence>
<dbReference type="PANTHER" id="PTHR23099:SF0">
    <property type="entry name" value="GERM CELL NUCLEAR ACIDIC PROTEIN"/>
    <property type="match status" value="1"/>
</dbReference>
<protein>
    <submittedName>
        <fullName evidence="3">Sprt-like metalloprotease</fullName>
    </submittedName>
</protein>
<dbReference type="InterPro" id="IPR035240">
    <property type="entry name" value="SprT_Zn_ribbon"/>
</dbReference>
<keyword evidence="3" id="KW-0482">Metalloprotease</keyword>
<dbReference type="GO" id="GO:0005634">
    <property type="term" value="C:nucleus"/>
    <property type="evidence" value="ECO:0007669"/>
    <property type="project" value="TreeGrafter"/>
</dbReference>
<dbReference type="InterPro" id="IPR006640">
    <property type="entry name" value="SprT-like_domain"/>
</dbReference>
<dbReference type="EMBL" id="JWZX01003266">
    <property type="protein sequence ID" value="KOO22615.1"/>
    <property type="molecule type" value="Genomic_DNA"/>
</dbReference>
<keyword evidence="3" id="KW-0645">Protease</keyword>
<organism evidence="3 4">
    <name type="scientific">Chrysochromulina tobinii</name>
    <dbReference type="NCBI Taxonomy" id="1460289"/>
    <lineage>
        <taxon>Eukaryota</taxon>
        <taxon>Haptista</taxon>
        <taxon>Haptophyta</taxon>
        <taxon>Prymnesiophyceae</taxon>
        <taxon>Prymnesiales</taxon>
        <taxon>Chrysochromulinaceae</taxon>
        <taxon>Chrysochromulina</taxon>
    </lineage>
</organism>
<name>A0A0M0J815_9EUKA</name>
<feature type="domain" description="SprT-like" evidence="1">
    <location>
        <begin position="1"/>
        <end position="41"/>
    </location>
</feature>
<accession>A0A0M0J815</accession>
<dbReference type="AlphaFoldDB" id="A0A0M0J815"/>
<dbReference type="InterPro" id="IPR036910">
    <property type="entry name" value="HMG_box_dom_sf"/>
</dbReference>
<evidence type="ECO:0000313" key="4">
    <source>
        <dbReference type="Proteomes" id="UP000037460"/>
    </source>
</evidence>
<dbReference type="Gene3D" id="1.10.30.10">
    <property type="entry name" value="High mobility group box domain"/>
    <property type="match status" value="1"/>
</dbReference>
<dbReference type="OrthoDB" id="20772at2759"/>
<feature type="domain" description="SprT-like zinc ribbon" evidence="2">
    <location>
        <begin position="49"/>
        <end position="84"/>
    </location>
</feature>
<dbReference type="GO" id="GO:0008237">
    <property type="term" value="F:metallopeptidase activity"/>
    <property type="evidence" value="ECO:0007669"/>
    <property type="project" value="UniProtKB-KW"/>
</dbReference>
<evidence type="ECO:0000259" key="1">
    <source>
        <dbReference type="Pfam" id="PF10263"/>
    </source>
</evidence>
<dbReference type="GO" id="GO:0006950">
    <property type="term" value="P:response to stress"/>
    <property type="evidence" value="ECO:0007669"/>
    <property type="project" value="UniProtKB-ARBA"/>
</dbReference>
<gene>
    <name evidence="3" type="ORF">Ctob_001611</name>
</gene>
<comment type="caution">
    <text evidence="3">The sequence shown here is derived from an EMBL/GenBank/DDBJ whole genome shotgun (WGS) entry which is preliminary data.</text>
</comment>
<evidence type="ECO:0000313" key="3">
    <source>
        <dbReference type="EMBL" id="KOO22615.1"/>
    </source>
</evidence>
<keyword evidence="4" id="KW-1185">Reference proteome</keyword>